<dbReference type="NCBIfam" id="NF004127">
    <property type="entry name" value="PRK05617.1"/>
    <property type="match status" value="1"/>
</dbReference>
<evidence type="ECO:0000256" key="3">
    <source>
        <dbReference type="ARBA" id="ARBA00022801"/>
    </source>
</evidence>
<keyword evidence="6" id="KW-1185">Reference proteome</keyword>
<gene>
    <name evidence="5" type="ORF">HTY61_00180</name>
</gene>
<dbReference type="InterPro" id="IPR045004">
    <property type="entry name" value="ECH_dom"/>
</dbReference>
<dbReference type="EC" id="3.1.2.4" evidence="2"/>
<dbReference type="Gene3D" id="3.90.226.10">
    <property type="entry name" value="2-enoyl-CoA Hydratase, Chain A, domain 1"/>
    <property type="match status" value="1"/>
</dbReference>
<dbReference type="Proteomes" id="UP000509367">
    <property type="component" value="Chromosome"/>
</dbReference>
<dbReference type="CDD" id="cd06558">
    <property type="entry name" value="crotonase-like"/>
    <property type="match status" value="1"/>
</dbReference>
<dbReference type="SUPFAM" id="SSF52096">
    <property type="entry name" value="ClpP/crotonase"/>
    <property type="match status" value="1"/>
</dbReference>
<evidence type="ECO:0000313" key="6">
    <source>
        <dbReference type="Proteomes" id="UP000509367"/>
    </source>
</evidence>
<feature type="domain" description="Enoyl-CoA hydratase/isomerase" evidence="4">
    <location>
        <begin position="15"/>
        <end position="339"/>
    </location>
</feature>
<evidence type="ECO:0000256" key="1">
    <source>
        <dbReference type="ARBA" id="ARBA00001709"/>
    </source>
</evidence>
<dbReference type="KEGG" id="orm:HTY61_00180"/>
<dbReference type="RefSeq" id="WP_175274888.1">
    <property type="nucleotide sequence ID" value="NZ_CP054836.1"/>
</dbReference>
<organism evidence="5 6">
    <name type="scientific">Oricola thermophila</name>
    <dbReference type="NCBI Taxonomy" id="2742145"/>
    <lineage>
        <taxon>Bacteria</taxon>
        <taxon>Pseudomonadati</taxon>
        <taxon>Pseudomonadota</taxon>
        <taxon>Alphaproteobacteria</taxon>
        <taxon>Hyphomicrobiales</taxon>
        <taxon>Ahrensiaceae</taxon>
        <taxon>Oricola</taxon>
    </lineage>
</organism>
<sequence length="350" mass="37602">MIEGDLLVWRDGAAGRLRLNRPRALNALTHDMALGIEKALLEWRDDDAVKLVVIDAAGDRAFCAGGDIQQIHALGKAGDYEPARRFWAEEYRMNAGIANYPKPYVALMDGITMGGGVGVSAHGSHRVVTERTVLAMPEVGIGFLPDVGGTWLLSRAPGRIGYYLGMTGTRMDAADAIYAGFADSYIESGRLEAFAARLAETGEADAAVAEFATKPPASALAAARAEIDDAFGQPDPRAIAGRLQVMAGEGSDWAASTLKALRRAAPLSVASTFEALRRAEGFSSVEECLALEYRFSHRVLGGHDFLEGVRAAVIDKDRNPQWQPDRLEDVTPEMVESMLGPLGDAEWAAR</sequence>
<protein>
    <recommendedName>
        <fullName evidence="2">3-hydroxyisobutyryl-CoA hydrolase</fullName>
        <ecNumber evidence="2">3.1.2.4</ecNumber>
    </recommendedName>
</protein>
<evidence type="ECO:0000259" key="4">
    <source>
        <dbReference type="Pfam" id="PF16113"/>
    </source>
</evidence>
<dbReference type="GO" id="GO:0016853">
    <property type="term" value="F:isomerase activity"/>
    <property type="evidence" value="ECO:0007669"/>
    <property type="project" value="UniProtKB-KW"/>
</dbReference>
<dbReference type="Pfam" id="PF16113">
    <property type="entry name" value="ECH_2"/>
    <property type="match status" value="1"/>
</dbReference>
<dbReference type="InterPro" id="IPR032259">
    <property type="entry name" value="HIBYL-CoA-H"/>
</dbReference>
<accession>A0A6N1VCN3</accession>
<reference evidence="5 6" key="1">
    <citation type="submission" date="2020-06" db="EMBL/GenBank/DDBJ databases">
        <title>Oricola thermophila sp. nov. isolated from a tidal sediments.</title>
        <authorList>
            <person name="Kwon K.K."/>
            <person name="Yang S.-H."/>
            <person name="Park M.-J."/>
        </authorList>
    </citation>
    <scope>NUCLEOTIDE SEQUENCE [LARGE SCALE GENOMIC DNA]</scope>
    <source>
        <strain evidence="5 6">MEBiC13590</strain>
    </source>
</reference>
<evidence type="ECO:0000313" key="5">
    <source>
        <dbReference type="EMBL" id="QKV16992.1"/>
    </source>
</evidence>
<proteinExistence type="predicted"/>
<keyword evidence="5" id="KW-0413">Isomerase</keyword>
<comment type="catalytic activity">
    <reaction evidence="1">
        <text>3-hydroxy-2-methylpropanoyl-CoA + H2O = 3-hydroxy-2-methylpropanoate + CoA + H(+)</text>
        <dbReference type="Rhea" id="RHEA:20888"/>
        <dbReference type="ChEBI" id="CHEBI:11805"/>
        <dbReference type="ChEBI" id="CHEBI:15377"/>
        <dbReference type="ChEBI" id="CHEBI:15378"/>
        <dbReference type="ChEBI" id="CHEBI:57287"/>
        <dbReference type="ChEBI" id="CHEBI:57340"/>
        <dbReference type="EC" id="3.1.2.4"/>
    </reaction>
</comment>
<dbReference type="InterPro" id="IPR029045">
    <property type="entry name" value="ClpP/crotonase-like_dom_sf"/>
</dbReference>
<dbReference type="GO" id="GO:0003860">
    <property type="term" value="F:3-hydroxyisobutyryl-CoA hydrolase activity"/>
    <property type="evidence" value="ECO:0007669"/>
    <property type="project" value="UniProtKB-EC"/>
</dbReference>
<dbReference type="GO" id="GO:0006574">
    <property type="term" value="P:L-valine catabolic process"/>
    <property type="evidence" value="ECO:0007669"/>
    <property type="project" value="TreeGrafter"/>
</dbReference>
<dbReference type="EMBL" id="CP054836">
    <property type="protein sequence ID" value="QKV16992.1"/>
    <property type="molecule type" value="Genomic_DNA"/>
</dbReference>
<dbReference type="PANTHER" id="PTHR43176:SF3">
    <property type="entry name" value="3-HYDROXYISOBUTYRYL-COA HYDROLASE, MITOCHONDRIAL"/>
    <property type="match status" value="1"/>
</dbReference>
<keyword evidence="3" id="KW-0378">Hydrolase</keyword>
<evidence type="ECO:0000256" key="2">
    <source>
        <dbReference type="ARBA" id="ARBA00011915"/>
    </source>
</evidence>
<dbReference type="AlphaFoldDB" id="A0A6N1VCN3"/>
<dbReference type="PANTHER" id="PTHR43176">
    <property type="entry name" value="3-HYDROXYISOBUTYRYL-COA HYDROLASE-RELATED"/>
    <property type="match status" value="1"/>
</dbReference>
<dbReference type="GO" id="GO:0005829">
    <property type="term" value="C:cytosol"/>
    <property type="evidence" value="ECO:0007669"/>
    <property type="project" value="TreeGrafter"/>
</dbReference>
<name>A0A6N1VCN3_9HYPH</name>